<organism evidence="1 3">
    <name type="scientific">Didymodactylos carnosus</name>
    <dbReference type="NCBI Taxonomy" id="1234261"/>
    <lineage>
        <taxon>Eukaryota</taxon>
        <taxon>Metazoa</taxon>
        <taxon>Spiralia</taxon>
        <taxon>Gnathifera</taxon>
        <taxon>Rotifera</taxon>
        <taxon>Eurotatoria</taxon>
        <taxon>Bdelloidea</taxon>
        <taxon>Philodinida</taxon>
        <taxon>Philodinidae</taxon>
        <taxon>Didymodactylos</taxon>
    </lineage>
</organism>
<evidence type="ECO:0000313" key="3">
    <source>
        <dbReference type="Proteomes" id="UP000677228"/>
    </source>
</evidence>
<comment type="caution">
    <text evidence="1">The sequence shown here is derived from an EMBL/GenBank/DDBJ whole genome shotgun (WGS) entry which is preliminary data.</text>
</comment>
<sequence>MKLTLRSENDSKLKDVYRSLKEEIGDYVTLTDLGYVMRRMGNLDTAEQLHLKCLTKLNITDDENISICYENLGIVSADKGDSDKPLTLINDSIKIKLKSSMSYT</sequence>
<name>A0A8S2EXD8_9BILA</name>
<dbReference type="EMBL" id="CAJOBA010042491">
    <property type="protein sequence ID" value="CAF4134137.1"/>
    <property type="molecule type" value="Genomic_DNA"/>
</dbReference>
<dbReference type="SUPFAM" id="SSF48452">
    <property type="entry name" value="TPR-like"/>
    <property type="match status" value="1"/>
</dbReference>
<protein>
    <submittedName>
        <fullName evidence="1">Uncharacterized protein</fullName>
    </submittedName>
</protein>
<gene>
    <name evidence="1" type="ORF">OVA965_LOCUS29555</name>
    <name evidence="2" type="ORF">TMI583_LOCUS30332</name>
</gene>
<dbReference type="Proteomes" id="UP000677228">
    <property type="component" value="Unassembled WGS sequence"/>
</dbReference>
<accession>A0A8S2EXD8</accession>
<reference evidence="1" key="1">
    <citation type="submission" date="2021-02" db="EMBL/GenBank/DDBJ databases">
        <authorList>
            <person name="Nowell W R."/>
        </authorList>
    </citation>
    <scope>NUCLEOTIDE SEQUENCE</scope>
</reference>
<dbReference type="InterPro" id="IPR011990">
    <property type="entry name" value="TPR-like_helical_dom_sf"/>
</dbReference>
<evidence type="ECO:0000313" key="1">
    <source>
        <dbReference type="EMBL" id="CAF1323568.1"/>
    </source>
</evidence>
<dbReference type="AlphaFoldDB" id="A0A8S2EXD8"/>
<proteinExistence type="predicted"/>
<dbReference type="EMBL" id="CAJNOK010020882">
    <property type="protein sequence ID" value="CAF1323568.1"/>
    <property type="molecule type" value="Genomic_DNA"/>
</dbReference>
<evidence type="ECO:0000313" key="2">
    <source>
        <dbReference type="EMBL" id="CAF4134137.1"/>
    </source>
</evidence>
<dbReference type="Gene3D" id="1.25.40.10">
    <property type="entry name" value="Tetratricopeptide repeat domain"/>
    <property type="match status" value="1"/>
</dbReference>
<dbReference type="Proteomes" id="UP000682733">
    <property type="component" value="Unassembled WGS sequence"/>
</dbReference>